<evidence type="ECO:0000313" key="1">
    <source>
        <dbReference type="Proteomes" id="UP000095286"/>
    </source>
</evidence>
<name>A0AC35TYC6_9BILA</name>
<proteinExistence type="predicted"/>
<sequence>MRADINSQNDANTILQIGNGTLNDINGKVKIPKKCLSNNNFIEEIFGNDIKNQNYEAIQNSAILAPYNKDVIEINEKVLTLFPGEEKSYLGIDNTPKNESTILYQPEVLNTLNSSDLPVHELKLKKNVTLMLLRNLNVEEGLCSGARLQLLEMKEHVLKCKISTGGCYNKIVFLPRITLMSPENVPFTLYRHQFPVKLAFCIGIYKSQGQTFNKINLFLANDVFTHGQLYVGISRVRNWESLKIKIPENNKCDRKVLNIVYTDALLN</sequence>
<evidence type="ECO:0000313" key="2">
    <source>
        <dbReference type="WBParaSite" id="RSKR_0000568100.1"/>
    </source>
</evidence>
<accession>A0AC35TYC6</accession>
<dbReference type="Proteomes" id="UP000095286">
    <property type="component" value="Unplaced"/>
</dbReference>
<protein>
    <submittedName>
        <fullName evidence="2">ATP-dependent DNA helicase</fullName>
    </submittedName>
</protein>
<dbReference type="WBParaSite" id="RSKR_0000568100.1">
    <property type="protein sequence ID" value="RSKR_0000568100.1"/>
    <property type="gene ID" value="RSKR_0000568100"/>
</dbReference>
<organism evidence="1 2">
    <name type="scientific">Rhabditophanes sp. KR3021</name>
    <dbReference type="NCBI Taxonomy" id="114890"/>
    <lineage>
        <taxon>Eukaryota</taxon>
        <taxon>Metazoa</taxon>
        <taxon>Ecdysozoa</taxon>
        <taxon>Nematoda</taxon>
        <taxon>Chromadorea</taxon>
        <taxon>Rhabditida</taxon>
        <taxon>Tylenchina</taxon>
        <taxon>Panagrolaimomorpha</taxon>
        <taxon>Strongyloidoidea</taxon>
        <taxon>Alloionematidae</taxon>
        <taxon>Rhabditophanes</taxon>
    </lineage>
</organism>
<reference evidence="2" key="1">
    <citation type="submission" date="2016-11" db="UniProtKB">
        <authorList>
            <consortium name="WormBaseParasite"/>
        </authorList>
    </citation>
    <scope>IDENTIFICATION</scope>
    <source>
        <strain evidence="2">KR3021</strain>
    </source>
</reference>